<dbReference type="PANTHER" id="PTHR30408">
    <property type="entry name" value="TYPE-1 RESTRICTION ENZYME ECOKI SPECIFICITY PROTEIN"/>
    <property type="match status" value="1"/>
</dbReference>
<evidence type="ECO:0000259" key="5">
    <source>
        <dbReference type="Pfam" id="PF01420"/>
    </source>
</evidence>
<dbReference type="InterPro" id="IPR052021">
    <property type="entry name" value="Type-I_RS_S_subunit"/>
</dbReference>
<evidence type="ECO:0000313" key="6">
    <source>
        <dbReference type="EMBL" id="EIC30797.1"/>
    </source>
</evidence>
<proteinExistence type="inferred from homology"/>
<dbReference type="GO" id="GO:0004519">
    <property type="term" value="F:endonuclease activity"/>
    <property type="evidence" value="ECO:0007669"/>
    <property type="project" value="UniProtKB-KW"/>
</dbReference>
<evidence type="ECO:0000256" key="4">
    <source>
        <dbReference type="SAM" id="Coils"/>
    </source>
</evidence>
<dbReference type="InterPro" id="IPR000055">
    <property type="entry name" value="Restrct_endonuc_typeI_TRD"/>
</dbReference>
<feature type="domain" description="Type I restriction modification DNA specificity" evidence="5">
    <location>
        <begin position="266"/>
        <end position="441"/>
    </location>
</feature>
<feature type="domain" description="Type I restriction modification DNA specificity" evidence="5">
    <location>
        <begin position="106"/>
        <end position="222"/>
    </location>
</feature>
<keyword evidence="6" id="KW-0378">Hydrolase</keyword>
<keyword evidence="6" id="KW-0255">Endonuclease</keyword>
<evidence type="ECO:0000256" key="1">
    <source>
        <dbReference type="ARBA" id="ARBA00010923"/>
    </source>
</evidence>
<reference evidence="6 7" key="1">
    <citation type="journal article" date="2013" name="Genome Announc.">
        <title>Genome Sequence of the Obligate Gammaproteobacterial Methanotroph Methylomicrobium album Strain BG8.</title>
        <authorList>
            <person name="Kits K.D."/>
            <person name="Kalyuzhnaya M.G."/>
            <person name="Klotz M.G."/>
            <person name="Jetten M.S."/>
            <person name="Op den Camp H.J."/>
            <person name="Vuilleumier S."/>
            <person name="Bringel F."/>
            <person name="Dispirito A.A."/>
            <person name="Murrell J.C."/>
            <person name="Bruce D."/>
            <person name="Cheng J.F."/>
            <person name="Copeland A."/>
            <person name="Goodwin L."/>
            <person name="Hauser L."/>
            <person name="Lajus A."/>
            <person name="Land M.L."/>
            <person name="Lapidus A."/>
            <person name="Lucas S."/>
            <person name="Medigue C."/>
            <person name="Pitluck S."/>
            <person name="Woyke T."/>
            <person name="Zeytun A."/>
            <person name="Stein L.Y."/>
        </authorList>
    </citation>
    <scope>NUCLEOTIDE SEQUENCE [LARGE SCALE GENOMIC DNA]</scope>
    <source>
        <strain evidence="6 7">BG8</strain>
    </source>
</reference>
<dbReference type="RefSeq" id="WP_005373643.1">
    <property type="nucleotide sequence ID" value="NZ_CM001475.1"/>
</dbReference>
<name>H8GNP1_METAL</name>
<dbReference type="Gene3D" id="1.10.287.1120">
    <property type="entry name" value="Bipartite methylase S protein"/>
    <property type="match status" value="1"/>
</dbReference>
<dbReference type="HOGENOM" id="CLU_021095_0_1_6"/>
<dbReference type="Gene3D" id="3.90.220.20">
    <property type="entry name" value="DNA methylase specificity domains"/>
    <property type="match status" value="2"/>
</dbReference>
<dbReference type="eggNOG" id="COG0732">
    <property type="taxonomic scope" value="Bacteria"/>
</dbReference>
<organism evidence="6 7">
    <name type="scientific">Methylomicrobium album BG8</name>
    <dbReference type="NCBI Taxonomy" id="686340"/>
    <lineage>
        <taxon>Bacteria</taxon>
        <taxon>Pseudomonadati</taxon>
        <taxon>Pseudomonadota</taxon>
        <taxon>Gammaproteobacteria</taxon>
        <taxon>Methylococcales</taxon>
        <taxon>Methylococcaceae</taxon>
        <taxon>Methylomicrobium</taxon>
    </lineage>
</organism>
<dbReference type="STRING" id="686340.Metal_3121"/>
<dbReference type="Pfam" id="PF01420">
    <property type="entry name" value="Methylase_S"/>
    <property type="match status" value="2"/>
</dbReference>
<evidence type="ECO:0000256" key="2">
    <source>
        <dbReference type="ARBA" id="ARBA00022747"/>
    </source>
</evidence>
<protein>
    <submittedName>
        <fullName evidence="6">Restriction endonuclease S subunit</fullName>
    </submittedName>
</protein>
<dbReference type="EMBL" id="CM001475">
    <property type="protein sequence ID" value="EIC30797.1"/>
    <property type="molecule type" value="Genomic_DNA"/>
</dbReference>
<accession>H8GNP1</accession>
<gene>
    <name evidence="6" type="ORF">Metal_3121</name>
</gene>
<dbReference type="PANTHER" id="PTHR30408:SF12">
    <property type="entry name" value="TYPE I RESTRICTION ENZYME MJAVIII SPECIFICITY SUBUNIT"/>
    <property type="match status" value="1"/>
</dbReference>
<comment type="similarity">
    <text evidence="1">Belongs to the type-I restriction system S methylase family.</text>
</comment>
<dbReference type="GO" id="GO:0003677">
    <property type="term" value="F:DNA binding"/>
    <property type="evidence" value="ECO:0007669"/>
    <property type="project" value="UniProtKB-KW"/>
</dbReference>
<evidence type="ECO:0000313" key="7">
    <source>
        <dbReference type="Proteomes" id="UP000005090"/>
    </source>
</evidence>
<evidence type="ECO:0000256" key="3">
    <source>
        <dbReference type="ARBA" id="ARBA00023125"/>
    </source>
</evidence>
<keyword evidence="6" id="KW-0540">Nuclease</keyword>
<keyword evidence="2" id="KW-0680">Restriction system</keyword>
<dbReference type="SUPFAM" id="SSF116734">
    <property type="entry name" value="DNA methylase specificity domain"/>
    <property type="match status" value="2"/>
</dbReference>
<keyword evidence="3" id="KW-0238">DNA-binding</keyword>
<dbReference type="GO" id="GO:0009307">
    <property type="term" value="P:DNA restriction-modification system"/>
    <property type="evidence" value="ECO:0007669"/>
    <property type="project" value="UniProtKB-KW"/>
</dbReference>
<dbReference type="InterPro" id="IPR044946">
    <property type="entry name" value="Restrct_endonuc_typeI_TRD_sf"/>
</dbReference>
<dbReference type="AlphaFoldDB" id="H8GNP1"/>
<dbReference type="Proteomes" id="UP000005090">
    <property type="component" value="Chromosome"/>
</dbReference>
<dbReference type="REBASE" id="62985">
    <property type="entry name" value="S.MalBG8ORF3119P"/>
</dbReference>
<dbReference type="CDD" id="cd17260">
    <property type="entry name" value="RMtype1_S_EcoEI-TRD1-CR1_like"/>
    <property type="match status" value="1"/>
</dbReference>
<keyword evidence="7" id="KW-1185">Reference proteome</keyword>
<feature type="coiled-coil region" evidence="4">
    <location>
        <begin position="427"/>
        <end position="454"/>
    </location>
</feature>
<sequence>MTSKNRVAEANVKYLADEVRQAVPVGGLYPPGYKQTEVGVIPEDWDCCAIGDFNPFVTSGSRGWASFYASHGNIFVRITNMSRESIYLDLIETKFVLLPHQSSEGKRTSLENGDILISITADIGICSYVDVRLEKPAFINQHVALVRFDKNEIDSKYVAYFLSSENVQKLFKGAADQGAKAGMNLDAVRKIKTAIPSKLEQTAIANVLSNVDALIHSLEKLIAKKQAIKTAAMQQLLTGRTRLPQFALREDGTRKGYMQSELGEIPEDWDCIHFGNLFEDTLTRKILKASDTVSFVGMQDVTENAQLSNTSLIKFSDIKSGFTYFEKGDVLVAKITPCFENGKGCHTDSLPTEVGYGSTEFHVFRAKENSDARFIYFWTTRNNFRITLESEMVGSAGHRRVPFSAIQKYLIPSPKNKEEQTAIATILSDMEAEIQTLQKRLAKTRQTKQGMMQELLTGRIRLI</sequence>
<keyword evidence="4" id="KW-0175">Coiled coil</keyword>